<protein>
    <submittedName>
        <fullName evidence="2">Uncharacterized protein</fullName>
    </submittedName>
</protein>
<keyword evidence="3" id="KW-1185">Reference proteome</keyword>
<dbReference type="OrthoDB" id="5867231at2759"/>
<dbReference type="EMBL" id="UYRV01024022">
    <property type="protein sequence ID" value="VDK74743.1"/>
    <property type="molecule type" value="Genomic_DNA"/>
</dbReference>
<feature type="compositionally biased region" description="Low complexity" evidence="1">
    <location>
        <begin position="170"/>
        <end position="180"/>
    </location>
</feature>
<accession>A0A3P6SXH7</accession>
<gene>
    <name evidence="2" type="ORF">CGOC_LOCUS7066</name>
</gene>
<evidence type="ECO:0000313" key="2">
    <source>
        <dbReference type="EMBL" id="VDK74743.1"/>
    </source>
</evidence>
<evidence type="ECO:0000256" key="1">
    <source>
        <dbReference type="SAM" id="MobiDB-lite"/>
    </source>
</evidence>
<dbReference type="Proteomes" id="UP000271889">
    <property type="component" value="Unassembled WGS sequence"/>
</dbReference>
<organism evidence="2 3">
    <name type="scientific">Cylicostephanus goldi</name>
    <name type="common">Nematode worm</name>
    <dbReference type="NCBI Taxonomy" id="71465"/>
    <lineage>
        <taxon>Eukaryota</taxon>
        <taxon>Metazoa</taxon>
        <taxon>Ecdysozoa</taxon>
        <taxon>Nematoda</taxon>
        <taxon>Chromadorea</taxon>
        <taxon>Rhabditida</taxon>
        <taxon>Rhabditina</taxon>
        <taxon>Rhabditomorpha</taxon>
        <taxon>Strongyloidea</taxon>
        <taxon>Strongylidae</taxon>
        <taxon>Cylicostephanus</taxon>
    </lineage>
</organism>
<feature type="compositionally biased region" description="Polar residues" evidence="1">
    <location>
        <begin position="126"/>
        <end position="148"/>
    </location>
</feature>
<feature type="non-terminal residue" evidence="2">
    <location>
        <position position="186"/>
    </location>
</feature>
<sequence>MANILINEIERPHGAKDDPESCRETFEAINSRIIYLEQIGMKMNANRIWRRMILSKFPKNICATFIQKEAISGDHFEVLDILDAIDDIISLRETTALTIETLLPSAFRTSNHQDTSPKPEDKRGNFEQSPSPTRGNHHLQASGTQRRTNIAYRESREVHVARKMPNGNEVNAQAQAVAHQSVHHRR</sequence>
<feature type="region of interest" description="Disordered" evidence="1">
    <location>
        <begin position="108"/>
        <end position="186"/>
    </location>
</feature>
<proteinExistence type="predicted"/>
<dbReference type="AlphaFoldDB" id="A0A3P6SXH7"/>
<feature type="compositionally biased region" description="Basic and acidic residues" evidence="1">
    <location>
        <begin position="115"/>
        <end position="125"/>
    </location>
</feature>
<reference evidence="2 3" key="1">
    <citation type="submission" date="2018-11" db="EMBL/GenBank/DDBJ databases">
        <authorList>
            <consortium name="Pathogen Informatics"/>
        </authorList>
    </citation>
    <scope>NUCLEOTIDE SEQUENCE [LARGE SCALE GENOMIC DNA]</scope>
</reference>
<evidence type="ECO:0000313" key="3">
    <source>
        <dbReference type="Proteomes" id="UP000271889"/>
    </source>
</evidence>
<name>A0A3P6SXH7_CYLGO</name>